<evidence type="ECO:0000313" key="1">
    <source>
        <dbReference type="EMBL" id="GEJ55948.1"/>
    </source>
</evidence>
<gene>
    <name evidence="1" type="ORF">AMYX_06890</name>
</gene>
<organism evidence="1 2">
    <name type="scientific">Anaeromyxobacter diazotrophicus</name>
    <dbReference type="NCBI Taxonomy" id="2590199"/>
    <lineage>
        <taxon>Bacteria</taxon>
        <taxon>Pseudomonadati</taxon>
        <taxon>Myxococcota</taxon>
        <taxon>Myxococcia</taxon>
        <taxon>Myxococcales</taxon>
        <taxon>Cystobacterineae</taxon>
        <taxon>Anaeromyxobacteraceae</taxon>
        <taxon>Anaeromyxobacter</taxon>
    </lineage>
</organism>
<keyword evidence="2" id="KW-1185">Reference proteome</keyword>
<dbReference type="Proteomes" id="UP000503640">
    <property type="component" value="Unassembled WGS sequence"/>
</dbReference>
<sequence>MTNLSTESDQAQNGKRAGWPEAFVRRISRGEYPQYAYDRLPIGGSSESILRLDHTQPIGNDPASYKMTDFELTPEALGVIDEWFAWLVMGTVNPDGVLEMLASDLAALPD</sequence>
<comment type="caution">
    <text evidence="1">The sequence shown here is derived from an EMBL/GenBank/DDBJ whole genome shotgun (WGS) entry which is preliminary data.</text>
</comment>
<proteinExistence type="predicted"/>
<dbReference type="AlphaFoldDB" id="A0A7I9VIJ0"/>
<name>A0A7I9VIJ0_9BACT</name>
<evidence type="ECO:0000313" key="2">
    <source>
        <dbReference type="Proteomes" id="UP000503640"/>
    </source>
</evidence>
<accession>A0A7I9VIJ0</accession>
<reference evidence="2" key="1">
    <citation type="journal article" date="2020" name="Appl. Environ. Microbiol.">
        <title>Diazotrophic Anaeromyxobacter Isolates from Soils.</title>
        <authorList>
            <person name="Masuda Y."/>
            <person name="Yamanaka H."/>
            <person name="Xu Z.X."/>
            <person name="Shiratori Y."/>
            <person name="Aono T."/>
            <person name="Amachi S."/>
            <person name="Senoo K."/>
            <person name="Itoh H."/>
        </authorList>
    </citation>
    <scope>NUCLEOTIDE SEQUENCE [LARGE SCALE GENOMIC DNA]</scope>
    <source>
        <strain evidence="2">R267</strain>
    </source>
</reference>
<protein>
    <submittedName>
        <fullName evidence="1">Uncharacterized protein</fullName>
    </submittedName>
</protein>
<dbReference type="RefSeq" id="WP_176063000.1">
    <property type="nucleotide sequence ID" value="NZ_BJTG01000002.1"/>
</dbReference>
<dbReference type="EMBL" id="BJTG01000002">
    <property type="protein sequence ID" value="GEJ55948.1"/>
    <property type="molecule type" value="Genomic_DNA"/>
</dbReference>